<comment type="catalytic activity">
    <reaction evidence="1">
        <text>ATP + protein L-histidine = ADP + protein N-phospho-L-histidine.</text>
        <dbReference type="EC" id="2.7.13.3"/>
    </reaction>
</comment>
<dbReference type="CDD" id="cd00075">
    <property type="entry name" value="HATPase"/>
    <property type="match status" value="1"/>
</dbReference>
<evidence type="ECO:0000313" key="11">
    <source>
        <dbReference type="EMBL" id="MFC0564031.1"/>
    </source>
</evidence>
<evidence type="ECO:0000256" key="8">
    <source>
        <dbReference type="SAM" id="MobiDB-lite"/>
    </source>
</evidence>
<evidence type="ECO:0000256" key="6">
    <source>
        <dbReference type="ARBA" id="ARBA00022777"/>
    </source>
</evidence>
<sequence length="375" mass="38813">MRDILLIFGIALLGAGAVGVAGGVLLRLLPARSITVHLAVLLATTVAAVVAGVVVAAEAMFLSPHDLEVVLLTVTAAAAVSLGLGVLSGRRLAAAAVWADQARQRERQLEKGRRDLVAWVSHDLRTPLAGLRAMAEALEDGVVDDPATVAEYHRRIRVQTDRMSRLVDDLFELSRINAGALRLTPSAVPLRELVSDALAGAAPLAATRRIRLVAADSGWPVVTASEPELSRVVANLLLNAVRYTPDDGTVRVAAGRDGGSVWLSVADTCGGIPPDDLPRVFDVAFRGERARTPRQATGPAYDERPSYEGGPAYRGPVGNGSTAAAAAGDPGPAGGLGLAIVRGLVEAHGGRVDVHNVTGGCRFVVRLPAAPSAAG</sequence>
<keyword evidence="9" id="KW-0812">Transmembrane</keyword>
<dbReference type="InterPro" id="IPR004358">
    <property type="entry name" value="Sig_transdc_His_kin-like_C"/>
</dbReference>
<dbReference type="RefSeq" id="WP_377336972.1">
    <property type="nucleotide sequence ID" value="NZ_JBHLUE010000004.1"/>
</dbReference>
<dbReference type="InterPro" id="IPR050736">
    <property type="entry name" value="Sensor_HK_Regulatory"/>
</dbReference>
<dbReference type="EMBL" id="JBHLUE010000004">
    <property type="protein sequence ID" value="MFC0564031.1"/>
    <property type="molecule type" value="Genomic_DNA"/>
</dbReference>
<dbReference type="InterPro" id="IPR003661">
    <property type="entry name" value="HisK_dim/P_dom"/>
</dbReference>
<accession>A0ABV6NTC5</accession>
<evidence type="ECO:0000256" key="1">
    <source>
        <dbReference type="ARBA" id="ARBA00000085"/>
    </source>
</evidence>
<evidence type="ECO:0000256" key="9">
    <source>
        <dbReference type="SAM" id="Phobius"/>
    </source>
</evidence>
<dbReference type="Pfam" id="PF00512">
    <property type="entry name" value="HisKA"/>
    <property type="match status" value="1"/>
</dbReference>
<dbReference type="SUPFAM" id="SSF55874">
    <property type="entry name" value="ATPase domain of HSP90 chaperone/DNA topoisomerase II/histidine kinase"/>
    <property type="match status" value="1"/>
</dbReference>
<evidence type="ECO:0000256" key="5">
    <source>
        <dbReference type="ARBA" id="ARBA00022679"/>
    </source>
</evidence>
<comment type="subcellular location">
    <subcellularLocation>
        <location evidence="2">Cell membrane</location>
    </subcellularLocation>
</comment>
<dbReference type="SMART" id="SM00387">
    <property type="entry name" value="HATPase_c"/>
    <property type="match status" value="1"/>
</dbReference>
<dbReference type="InterPro" id="IPR005467">
    <property type="entry name" value="His_kinase_dom"/>
</dbReference>
<name>A0ABV6NTC5_9ACTN</name>
<dbReference type="PANTHER" id="PTHR43711">
    <property type="entry name" value="TWO-COMPONENT HISTIDINE KINASE"/>
    <property type="match status" value="1"/>
</dbReference>
<protein>
    <recommendedName>
        <fullName evidence="3">histidine kinase</fullName>
        <ecNumber evidence="3">2.7.13.3</ecNumber>
    </recommendedName>
</protein>
<dbReference type="CDD" id="cd00082">
    <property type="entry name" value="HisKA"/>
    <property type="match status" value="1"/>
</dbReference>
<dbReference type="InterPro" id="IPR036890">
    <property type="entry name" value="HATPase_C_sf"/>
</dbReference>
<evidence type="ECO:0000256" key="4">
    <source>
        <dbReference type="ARBA" id="ARBA00022553"/>
    </source>
</evidence>
<keyword evidence="9" id="KW-1133">Transmembrane helix</keyword>
<dbReference type="Gene3D" id="1.10.287.130">
    <property type="match status" value="1"/>
</dbReference>
<dbReference type="PROSITE" id="PS50109">
    <property type="entry name" value="HIS_KIN"/>
    <property type="match status" value="1"/>
</dbReference>
<evidence type="ECO:0000256" key="7">
    <source>
        <dbReference type="ARBA" id="ARBA00023012"/>
    </source>
</evidence>
<organism evidence="11 12">
    <name type="scientific">Plantactinospora siamensis</name>
    <dbReference type="NCBI Taxonomy" id="555372"/>
    <lineage>
        <taxon>Bacteria</taxon>
        <taxon>Bacillati</taxon>
        <taxon>Actinomycetota</taxon>
        <taxon>Actinomycetes</taxon>
        <taxon>Micromonosporales</taxon>
        <taxon>Micromonosporaceae</taxon>
        <taxon>Plantactinospora</taxon>
    </lineage>
</organism>
<evidence type="ECO:0000259" key="10">
    <source>
        <dbReference type="PROSITE" id="PS50109"/>
    </source>
</evidence>
<feature type="transmembrane region" description="Helical" evidence="9">
    <location>
        <begin position="38"/>
        <end position="57"/>
    </location>
</feature>
<feature type="transmembrane region" description="Helical" evidence="9">
    <location>
        <begin position="6"/>
        <end position="26"/>
    </location>
</feature>
<comment type="caution">
    <text evidence="11">The sequence shown here is derived from an EMBL/GenBank/DDBJ whole genome shotgun (WGS) entry which is preliminary data.</text>
</comment>
<keyword evidence="9" id="KW-0472">Membrane</keyword>
<dbReference type="InterPro" id="IPR036097">
    <property type="entry name" value="HisK_dim/P_sf"/>
</dbReference>
<dbReference type="Proteomes" id="UP001589894">
    <property type="component" value="Unassembled WGS sequence"/>
</dbReference>
<dbReference type="SMART" id="SM00388">
    <property type="entry name" value="HisKA"/>
    <property type="match status" value="1"/>
</dbReference>
<proteinExistence type="predicted"/>
<keyword evidence="6 11" id="KW-0418">Kinase</keyword>
<evidence type="ECO:0000256" key="3">
    <source>
        <dbReference type="ARBA" id="ARBA00012438"/>
    </source>
</evidence>
<feature type="region of interest" description="Disordered" evidence="8">
    <location>
        <begin position="291"/>
        <end position="315"/>
    </location>
</feature>
<evidence type="ECO:0000313" key="12">
    <source>
        <dbReference type="Proteomes" id="UP001589894"/>
    </source>
</evidence>
<feature type="domain" description="Histidine kinase" evidence="10">
    <location>
        <begin position="119"/>
        <end position="371"/>
    </location>
</feature>
<keyword evidence="7" id="KW-0902">Two-component regulatory system</keyword>
<dbReference type="Gene3D" id="3.30.565.10">
    <property type="entry name" value="Histidine kinase-like ATPase, C-terminal domain"/>
    <property type="match status" value="1"/>
</dbReference>
<dbReference type="PRINTS" id="PR00344">
    <property type="entry name" value="BCTRLSENSOR"/>
</dbReference>
<dbReference type="InterPro" id="IPR003594">
    <property type="entry name" value="HATPase_dom"/>
</dbReference>
<keyword evidence="12" id="KW-1185">Reference proteome</keyword>
<keyword evidence="4" id="KW-0597">Phosphoprotein</keyword>
<dbReference type="GO" id="GO:0016301">
    <property type="term" value="F:kinase activity"/>
    <property type="evidence" value="ECO:0007669"/>
    <property type="project" value="UniProtKB-KW"/>
</dbReference>
<dbReference type="EC" id="2.7.13.3" evidence="3"/>
<keyword evidence="5" id="KW-0808">Transferase</keyword>
<feature type="transmembrane region" description="Helical" evidence="9">
    <location>
        <begin position="69"/>
        <end position="87"/>
    </location>
</feature>
<dbReference type="SUPFAM" id="SSF47384">
    <property type="entry name" value="Homodimeric domain of signal transducing histidine kinase"/>
    <property type="match status" value="1"/>
</dbReference>
<gene>
    <name evidence="11" type="ORF">ACFFHU_07600</name>
</gene>
<evidence type="ECO:0000256" key="2">
    <source>
        <dbReference type="ARBA" id="ARBA00004236"/>
    </source>
</evidence>
<reference evidence="11 12" key="1">
    <citation type="submission" date="2024-09" db="EMBL/GenBank/DDBJ databases">
        <authorList>
            <person name="Sun Q."/>
            <person name="Mori K."/>
        </authorList>
    </citation>
    <scope>NUCLEOTIDE SEQUENCE [LARGE SCALE GENOMIC DNA]</scope>
    <source>
        <strain evidence="11 12">TBRC 2205</strain>
    </source>
</reference>
<dbReference type="Pfam" id="PF02518">
    <property type="entry name" value="HATPase_c"/>
    <property type="match status" value="2"/>
</dbReference>
<dbReference type="PANTHER" id="PTHR43711:SF1">
    <property type="entry name" value="HISTIDINE KINASE 1"/>
    <property type="match status" value="1"/>
</dbReference>